<accession>A0A846JB04</accession>
<evidence type="ECO:0000313" key="1">
    <source>
        <dbReference type="EMBL" id="NFJ07225.1"/>
    </source>
</evidence>
<protein>
    <submittedName>
        <fullName evidence="1">Uncharacterized protein</fullName>
    </submittedName>
</protein>
<comment type="caution">
    <text evidence="1">The sequence shown here is derived from an EMBL/GenBank/DDBJ whole genome shotgun (WGS) entry which is preliminary data.</text>
</comment>
<dbReference type="AlphaFoldDB" id="A0A846JB04"/>
<proteinExistence type="predicted"/>
<evidence type="ECO:0000313" key="2">
    <source>
        <dbReference type="Proteomes" id="UP000480039"/>
    </source>
</evidence>
<dbReference type="Proteomes" id="UP000480039">
    <property type="component" value="Unassembled WGS sequence"/>
</dbReference>
<name>A0A846JB04_CLOBO</name>
<sequence>MEENITNKYCAFIDLLGFKNRILDNFEDTVEYYREFYLSKNAIGNMNNNIRDEVYKALQNEKPNNDTKISMFSDSIIISSSNLKDILDEIAQLTAWLLPLGFLFRGGIGYGKFCEMSDSKDILLVSEGLVQAVEIESKQAIYPRIMLHASVMKELQLLLKNPQNSIYNFAHYIIQDESDSWFINPFFLNPDISDITEKNNQNISKYDGYDFCNKYMWLRELCEYFMRQREIRFNPRTYYSGENYSYPTKDKVKFFYPKMFLLSIFGEKNIILMKLYI</sequence>
<gene>
    <name evidence="1" type="ORF">FC871_01690</name>
</gene>
<dbReference type="EMBL" id="SWQE01000001">
    <property type="protein sequence ID" value="NFJ07225.1"/>
    <property type="molecule type" value="Genomic_DNA"/>
</dbReference>
<reference evidence="1 2" key="1">
    <citation type="submission" date="2019-04" db="EMBL/GenBank/DDBJ databases">
        <title>Genome sequencing of Clostridium botulinum Groups I-IV and Clostridium butyricum.</title>
        <authorList>
            <person name="Brunt J."/>
            <person name="Van Vliet A.H.M."/>
            <person name="Stringer S.C."/>
            <person name="Carter A.T."/>
            <person name="Peck M.W."/>
        </authorList>
    </citation>
    <scope>NUCLEOTIDE SEQUENCE [LARGE SCALE GENOMIC DNA]</scope>
    <source>
        <strain evidence="1 2">Colworth BL30</strain>
    </source>
</reference>
<organism evidence="1 2">
    <name type="scientific">Clostridium botulinum</name>
    <dbReference type="NCBI Taxonomy" id="1491"/>
    <lineage>
        <taxon>Bacteria</taxon>
        <taxon>Bacillati</taxon>
        <taxon>Bacillota</taxon>
        <taxon>Clostridia</taxon>
        <taxon>Eubacteriales</taxon>
        <taxon>Clostridiaceae</taxon>
        <taxon>Clostridium</taxon>
    </lineage>
</organism>